<dbReference type="Proteomes" id="UP001609175">
    <property type="component" value="Unassembled WGS sequence"/>
</dbReference>
<dbReference type="Proteomes" id="UP001609219">
    <property type="component" value="Unassembled WGS sequence"/>
</dbReference>
<evidence type="ECO:0000313" key="3">
    <source>
        <dbReference type="EMBL" id="MFH5245970.1"/>
    </source>
</evidence>
<evidence type="ECO:0000313" key="4">
    <source>
        <dbReference type="Proteomes" id="UP001609175"/>
    </source>
</evidence>
<keyword evidence="6" id="KW-1185">Reference proteome</keyword>
<protein>
    <submittedName>
        <fullName evidence="3">DUF2252 family protein</fullName>
    </submittedName>
</protein>
<reference evidence="4 5" key="1">
    <citation type="submission" date="2024-10" db="EMBL/GenBank/DDBJ databases">
        <authorList>
            <person name="Riesco R."/>
        </authorList>
    </citation>
    <scope>NUCLEOTIDE SEQUENCE [LARGE SCALE GENOMIC DNA]</scope>
    <source>
        <strain evidence="3 5">NCIMB 15448</strain>
        <strain evidence="1 4">NCIMB 15449</strain>
        <strain evidence="2 6">NCIMB 15450</strain>
    </source>
</reference>
<evidence type="ECO:0000313" key="6">
    <source>
        <dbReference type="Proteomes" id="UP001609219"/>
    </source>
</evidence>
<dbReference type="Pfam" id="PF10009">
    <property type="entry name" value="DUF2252"/>
    <property type="match status" value="1"/>
</dbReference>
<dbReference type="Proteomes" id="UP001609176">
    <property type="component" value="Unassembled WGS sequence"/>
</dbReference>
<organism evidence="3 5">
    <name type="scientific">Antrihabitans spumae</name>
    <dbReference type="NCBI Taxonomy" id="3373370"/>
    <lineage>
        <taxon>Bacteria</taxon>
        <taxon>Bacillati</taxon>
        <taxon>Actinomycetota</taxon>
        <taxon>Actinomycetes</taxon>
        <taxon>Mycobacteriales</taxon>
        <taxon>Nocardiaceae</taxon>
        <taxon>Antrihabitans</taxon>
    </lineage>
</organism>
<evidence type="ECO:0000313" key="5">
    <source>
        <dbReference type="Proteomes" id="UP001609176"/>
    </source>
</evidence>
<dbReference type="EMBL" id="JBIMSO010000070">
    <property type="protein sequence ID" value="MFH5211251.1"/>
    <property type="molecule type" value="Genomic_DNA"/>
</dbReference>
<evidence type="ECO:0000313" key="1">
    <source>
        <dbReference type="EMBL" id="MFH5211251.1"/>
    </source>
</evidence>
<dbReference type="InterPro" id="IPR018721">
    <property type="entry name" value="DUF2252"/>
</dbReference>
<comment type="caution">
    <text evidence="3">The sequence shown here is derived from an EMBL/GenBank/DDBJ whole genome shotgun (WGS) entry which is preliminary data.</text>
</comment>
<sequence>MAEKLVAADREPERAEQILRVFDAAFAELLAADAAAFRVKFRKMAATPFAFYRGTAGLF</sequence>
<dbReference type="EMBL" id="JBIMSP010000115">
    <property type="protein sequence ID" value="MFH5245970.1"/>
    <property type="molecule type" value="Genomic_DNA"/>
</dbReference>
<gene>
    <name evidence="3" type="ORF">ACHIPV_29510</name>
    <name evidence="1" type="ORF">ACHIPZ_24030</name>
    <name evidence="2" type="ORF">ACHIRB_04910</name>
</gene>
<accession>A0ABW7KU63</accession>
<name>A0ABW7KU63_9NOCA</name>
<dbReference type="RefSeq" id="WP_395117574.1">
    <property type="nucleotide sequence ID" value="NZ_JBIMSN010000020.1"/>
</dbReference>
<dbReference type="EMBL" id="JBIMSN010000020">
    <property type="protein sequence ID" value="MFH5227931.1"/>
    <property type="molecule type" value="Genomic_DNA"/>
</dbReference>
<proteinExistence type="predicted"/>
<evidence type="ECO:0000313" key="2">
    <source>
        <dbReference type="EMBL" id="MFH5227931.1"/>
    </source>
</evidence>